<name>A0A495IK78_9MICO</name>
<evidence type="ECO:0000256" key="1">
    <source>
        <dbReference type="SAM" id="MobiDB-lite"/>
    </source>
</evidence>
<organism evidence="4 5">
    <name type="scientific">Frondihabitans australicus</name>
    <dbReference type="NCBI Taxonomy" id="386892"/>
    <lineage>
        <taxon>Bacteria</taxon>
        <taxon>Bacillati</taxon>
        <taxon>Actinomycetota</taxon>
        <taxon>Actinomycetes</taxon>
        <taxon>Micrococcales</taxon>
        <taxon>Microbacteriaceae</taxon>
        <taxon>Frondihabitans</taxon>
    </lineage>
</organism>
<reference evidence="4 5" key="1">
    <citation type="submission" date="2018-10" db="EMBL/GenBank/DDBJ databases">
        <title>Sequencing the genomes of 1000 actinobacteria strains.</title>
        <authorList>
            <person name="Klenk H.-P."/>
        </authorList>
    </citation>
    <scope>NUCLEOTIDE SEQUENCE [LARGE SCALE GENOMIC DNA]</scope>
    <source>
        <strain evidence="4 5">DSM 17894</strain>
    </source>
</reference>
<feature type="transmembrane region" description="Helical" evidence="2">
    <location>
        <begin position="2121"/>
        <end position="2142"/>
    </location>
</feature>
<dbReference type="InterPro" id="IPR051172">
    <property type="entry name" value="Chlamydia_OmcB"/>
</dbReference>
<dbReference type="Gene3D" id="2.60.40.10">
    <property type="entry name" value="Immunoglobulins"/>
    <property type="match status" value="1"/>
</dbReference>
<dbReference type="Pfam" id="PF01345">
    <property type="entry name" value="DUF11"/>
    <property type="match status" value="1"/>
</dbReference>
<evidence type="ECO:0000313" key="4">
    <source>
        <dbReference type="EMBL" id="RKR76384.1"/>
    </source>
</evidence>
<dbReference type="PANTHER" id="PTHR34819">
    <property type="entry name" value="LARGE CYSTEINE-RICH PERIPLASMIC PROTEIN OMCB"/>
    <property type="match status" value="1"/>
</dbReference>
<sequence length="2151" mass="217451">MSFLTRRPSENRQRRPLLGVIAAIAVAFVVGGTAFAAPAAAADTGALTLSKTVDQGQSGSYAPGDEFTYQIAVGCDDNDCQNAVMTDPLPAAFAGFTIESTTTSPSANPSTQSYSGCTTTVTANCTLTVAYREALGTGVVGISAGDTYTTSITLRVPANLPPTWPSNGQAITNTANATSTTATPATDQAQVTVNIPITVGTTLGKTWAPATQQFAPGAASTITLMPRNTSNVPAETLLTQDPTSAQNGATSLGSDDPFALVDFTGFGPVTLPDGATTVQVDAYVFNDALGAYEWVPGQPNAPGAIALPAGVDPSAVAGLRFTFAGADGAQLTGAGAAGSVAVSVAQRATNRQTGASLVAGGSLTNQATSTVTVPGQAPATASAQAPYTITPLSTAVTATKSISPAKIPAGTTATATIGGKNTSNGPLDSLSLSDTDYFTPSIAFGGFSAGVSYPTGATAGRVTWHFGDGTTTTVPFGSGTTPATPTAPAGSYVSGFSLDFTGAVAVNATATAQYLIAPVADTVAQADGSVATTNTVDVTGANAAGPSSAAASAPLQIYYPQIQLGLAKTISPQAPVAPGGTVVAQLPATTDPSTAYVNPDTIVVTDVARPGQANDFWNSFQPTAIAPTQVPRGSTLLVEYSTDDGATWQTLTTADATAATQVFRYDIDPALQPSITGLRYTFSNPQGFAQGVTVSPNTVFQAQANLRDGTGPTSVAGAAASSYQNHATAVGTGEVTGLPDLRSAVVAADANARIQTFTGEGTLLASKAWTNTSFSRDITTLDAQSGEQAGTKLGWGVNSTGYSSLTVTDSASNQQDPSQTVFQAFNLVRVAPVSFTADPLMQWDQVTTLELYENGAWVTVTPPTGSWMSSTGFAGYTLTSAQQAATTGIRITVTPNDPARAASTNPLAPPVGSGIATSAGNQPRFFDLVWQLRNTVRVANGAGPWVTATHGYNEPDAATIDNTVGVAGTQNGAAVGPRVADDTITLIDQPPLVAVTKASQKSSIVVPQPGDVPAAGYPTNDFTVKVQNDSASRASYLRATEPMPCDAGSTAACKTDASGFAANPYATAVYSPSTNPFERFTITGLVFAGVTPQISTTASTVTLWHYGDAGALTTSTVTLAQAQTLTAAQLADVVGVSALYQGATPTTTGGTITNTAPITMTLHTQVRQTLRSDPVAFVTPFSVDNYAFAQSYDPVLFPSGAQSTPTDVSHATVALIQGKLDVTASKSFSPTTLLEANHTAPVAVTLGATQGTAASVAASQVTITDTDPAFWQSFRLASLSASDVTLPAGAGEVRVDVQTNGSATWQLGAFGPSAVLPSVDPATVTGIRFVFDRADHALLSNTAPPAAWSAKAVLHVTVLDDLRGTTTPVPYPSTVSDTIQTASHRYADSDLYPDANAAATASFFLDPGTFRLDVAKDPQNDTHTVVVGDTIPWTLRFTNTGTGYLTVQNLVDTLPASMEWDGNTPTYQDSAGGLLPTSGVSVAFDQTANALTFTWPSGEQRLAPGEAFTVTLGLILQPGLTSGQHSTNQMVVTTAQSLAACTNTSGNGQGTVSGLPSTECGTTNYVTPQPGPALYTSKGVKGDVTDALPTISGAVNVNSPATPCVTDRLGYYRYPCVANTQVGGTDQWRLAAANSGTVPYRALTLVDPLPTRGDRLLATGSSRGSTFRPVFDVAYGMNITAPAGTTITWQVTTTPNVCVGTGATSSWTTNPTCTGATWVDGADYTGDGTDVTGLRVILDFTTTATGTLAPGGRVQALFQTIDQPQTAQDPTGAPTTAPVGAELAWNQFGAVATTTTRAAIAPRAPVKAGVTLAGGSLTITKTIDGPAAADAPTSFSADVACTVAGQPVDLGGQSPVTLDAADLYTATIQGIPLGAACSTTEAGDSGSYGEAARSVFPGVVQILSPAGSDGSTPAGQAVVLTNTYDFGQLELDKTAESRTVRIGDAITYDITVSNPGTLPASDFSVSDDLPSNATFVSADGGGTFDSGIVTWPIASLAPGDSTVVHVTLTYDSSGLVTNQAVVTPPAGPTPWAPTETVDPCSTATGAPADASCSTVQVTPPAVTPPGGGGQGTGHGGNPPGGGSGTGPGTIPGGGSGSNAGAGADPGTTALSGALAFTGSNAGWLLALGLALLAGGVFVLGLARRKRRNTTT</sequence>
<keyword evidence="2" id="KW-0812">Transmembrane</keyword>
<dbReference type="GO" id="GO:0005975">
    <property type="term" value="P:carbohydrate metabolic process"/>
    <property type="evidence" value="ECO:0007669"/>
    <property type="project" value="UniProtKB-ARBA"/>
</dbReference>
<keyword evidence="2" id="KW-0472">Membrane</keyword>
<feature type="region of interest" description="Disordered" evidence="1">
    <location>
        <begin position="2038"/>
        <end position="2103"/>
    </location>
</feature>
<evidence type="ECO:0000256" key="2">
    <source>
        <dbReference type="SAM" id="Phobius"/>
    </source>
</evidence>
<dbReference type="InterPro" id="IPR006311">
    <property type="entry name" value="TAT_signal"/>
</dbReference>
<evidence type="ECO:0000259" key="3">
    <source>
        <dbReference type="Pfam" id="PF01345"/>
    </source>
</evidence>
<dbReference type="Proteomes" id="UP000280008">
    <property type="component" value="Unassembled WGS sequence"/>
</dbReference>
<evidence type="ECO:0000313" key="5">
    <source>
        <dbReference type="Proteomes" id="UP000280008"/>
    </source>
</evidence>
<protein>
    <submittedName>
        <fullName evidence="4">Putative repeat protein (TIGR01451 family)/fimbrial isopeptide formation D2 family protein</fullName>
    </submittedName>
</protein>
<dbReference type="NCBIfam" id="TIGR01451">
    <property type="entry name" value="B_ant_repeat"/>
    <property type="match status" value="2"/>
</dbReference>
<accession>A0A495IK78</accession>
<keyword evidence="2" id="KW-1133">Transmembrane helix</keyword>
<proteinExistence type="predicted"/>
<dbReference type="EMBL" id="RBKS01000001">
    <property type="protein sequence ID" value="RKR76384.1"/>
    <property type="molecule type" value="Genomic_DNA"/>
</dbReference>
<gene>
    <name evidence="4" type="ORF">C8E83_3557</name>
</gene>
<feature type="compositionally biased region" description="Gly residues" evidence="1">
    <location>
        <begin position="2065"/>
        <end position="2099"/>
    </location>
</feature>
<dbReference type="RefSeq" id="WP_121371363.1">
    <property type="nucleotide sequence ID" value="NZ_RBKS01000001.1"/>
</dbReference>
<keyword evidence="5" id="KW-1185">Reference proteome</keyword>
<dbReference type="InterPro" id="IPR001434">
    <property type="entry name" value="OmcB-like_DUF11"/>
</dbReference>
<dbReference type="OrthoDB" id="3751233at2"/>
<feature type="domain" description="DUF11" evidence="3">
    <location>
        <begin position="1929"/>
        <end position="2023"/>
    </location>
</feature>
<comment type="caution">
    <text evidence="4">The sequence shown here is derived from an EMBL/GenBank/DDBJ whole genome shotgun (WGS) entry which is preliminary data.</text>
</comment>
<dbReference type="InterPro" id="IPR047589">
    <property type="entry name" value="DUF11_rpt"/>
</dbReference>
<dbReference type="PROSITE" id="PS51318">
    <property type="entry name" value="TAT"/>
    <property type="match status" value="1"/>
</dbReference>
<dbReference type="InterPro" id="IPR013783">
    <property type="entry name" value="Ig-like_fold"/>
</dbReference>
<dbReference type="Gene3D" id="2.60.40.740">
    <property type="match status" value="1"/>
</dbReference>